<dbReference type="EMBL" id="BAAACA010000028">
    <property type="protein sequence ID" value="GAA0609117.1"/>
    <property type="molecule type" value="Genomic_DNA"/>
</dbReference>
<keyword evidence="2" id="KW-1185">Reference proteome</keyword>
<evidence type="ECO:0000313" key="2">
    <source>
        <dbReference type="Proteomes" id="UP001500668"/>
    </source>
</evidence>
<comment type="caution">
    <text evidence="1">The sequence shown here is derived from an EMBL/GenBank/DDBJ whole genome shotgun (WGS) entry which is preliminary data.</text>
</comment>
<organism evidence="1 2">
    <name type="scientific">Streptomyces crystallinus</name>
    <dbReference type="NCBI Taxonomy" id="68191"/>
    <lineage>
        <taxon>Bacteria</taxon>
        <taxon>Bacillati</taxon>
        <taxon>Actinomycetota</taxon>
        <taxon>Actinomycetes</taxon>
        <taxon>Kitasatosporales</taxon>
        <taxon>Streptomycetaceae</taxon>
        <taxon>Streptomyces</taxon>
    </lineage>
</organism>
<reference evidence="1 2" key="1">
    <citation type="journal article" date="2019" name="Int. J. Syst. Evol. Microbiol.">
        <title>The Global Catalogue of Microorganisms (GCM) 10K type strain sequencing project: providing services to taxonomists for standard genome sequencing and annotation.</title>
        <authorList>
            <consortium name="The Broad Institute Genomics Platform"/>
            <consortium name="The Broad Institute Genome Sequencing Center for Infectious Disease"/>
            <person name="Wu L."/>
            <person name="Ma J."/>
        </authorList>
    </citation>
    <scope>NUCLEOTIDE SEQUENCE [LARGE SCALE GENOMIC DNA]</scope>
    <source>
        <strain evidence="1 2">JCM 5067</strain>
    </source>
</reference>
<name>A0ABN1GDC8_9ACTN</name>
<protein>
    <submittedName>
        <fullName evidence="1">Uncharacterized protein</fullName>
    </submittedName>
</protein>
<gene>
    <name evidence="1" type="ORF">GCM10010394_43750</name>
</gene>
<proteinExistence type="predicted"/>
<dbReference type="Proteomes" id="UP001500668">
    <property type="component" value="Unassembled WGS sequence"/>
</dbReference>
<accession>A0ABN1GDC8</accession>
<evidence type="ECO:0000313" key="1">
    <source>
        <dbReference type="EMBL" id="GAA0609117.1"/>
    </source>
</evidence>
<sequence>MDDEVRVEGAAQVGAVEATEDMAAHPLLAAQGPRPDARLLLPLILIRLPVRLVERGRRALAETVLNRVKRCDDADEGARHGSRA</sequence>